<dbReference type="Proteomes" id="UP000050852">
    <property type="component" value="Unassembled WGS sequence"/>
</dbReference>
<protein>
    <submittedName>
        <fullName evidence="1">Uncharacterized protein</fullName>
    </submittedName>
</protein>
<comment type="caution">
    <text evidence="1">The sequence shown here is derived from an EMBL/GenBank/DDBJ whole genome shotgun (WGS) entry which is preliminary data.</text>
</comment>
<dbReference type="AlphaFoldDB" id="A0A0R3AE67"/>
<accession>A0A0R3AE67</accession>
<name>A0A0R3AE67_9PSED</name>
<dbReference type="EMBL" id="JYLN01000016">
    <property type="protein sequence ID" value="KRP68657.1"/>
    <property type="molecule type" value="Genomic_DNA"/>
</dbReference>
<proteinExistence type="predicted"/>
<reference evidence="1 2" key="1">
    <citation type="submission" date="2015-02" db="EMBL/GenBank/DDBJ databases">
        <title>Two Pseudomonas sp. nov., isolated from raw milk.</title>
        <authorList>
            <person name="Wenning M."/>
            <person name="von Neubeck M."/>
            <person name="Huptas C."/>
            <person name="Scherer S."/>
        </authorList>
    </citation>
    <scope>NUCLEOTIDE SEQUENCE [LARGE SCALE GENOMIC DNA]</scope>
    <source>
        <strain evidence="1 2">DSM 29164</strain>
    </source>
</reference>
<evidence type="ECO:0000313" key="1">
    <source>
        <dbReference type="EMBL" id="KRP68657.1"/>
    </source>
</evidence>
<evidence type="ECO:0000313" key="2">
    <source>
        <dbReference type="Proteomes" id="UP000050852"/>
    </source>
</evidence>
<dbReference type="PATRIC" id="fig|1615673.3.peg.741"/>
<sequence length="59" mass="6414">MLPWAYGENFALTGPSAVMLYCKNCGFMRLHALDALDGVLEDTGINADLIEVGPKREDA</sequence>
<gene>
    <name evidence="1" type="ORF">TX23_25635</name>
</gene>
<organism evidence="1 2">
    <name type="scientific">Pseudomonas paralactis</name>
    <dbReference type="NCBI Taxonomy" id="1615673"/>
    <lineage>
        <taxon>Bacteria</taxon>
        <taxon>Pseudomonadati</taxon>
        <taxon>Pseudomonadota</taxon>
        <taxon>Gammaproteobacteria</taxon>
        <taxon>Pseudomonadales</taxon>
        <taxon>Pseudomonadaceae</taxon>
        <taxon>Pseudomonas</taxon>
    </lineage>
</organism>